<keyword evidence="2" id="KW-1185">Reference proteome</keyword>
<dbReference type="PANTHER" id="PTHR37526">
    <property type="entry name" value="PROTEIN TUSB"/>
    <property type="match status" value="1"/>
</dbReference>
<dbReference type="InterPro" id="IPR007215">
    <property type="entry name" value="Sulphur_relay_TusB/DsrH"/>
</dbReference>
<protein>
    <submittedName>
        <fullName evidence="1">Protein TusB</fullName>
    </submittedName>
</protein>
<dbReference type="RefSeq" id="WP_067569193.1">
    <property type="nucleotide sequence ID" value="NZ_LN999831.1"/>
</dbReference>
<accession>A0A143WSA3</accession>
<name>A0A143WSA3_9ENTR</name>
<evidence type="ECO:0000313" key="1">
    <source>
        <dbReference type="EMBL" id="CUX95769.1"/>
    </source>
</evidence>
<organism evidence="1 2">
    <name type="scientific">Candidatus Mikella endobia</name>
    <dbReference type="NCBI Taxonomy" id="1778264"/>
    <lineage>
        <taxon>Bacteria</taxon>
        <taxon>Pseudomonadati</taxon>
        <taxon>Pseudomonadota</taxon>
        <taxon>Gammaproteobacteria</taxon>
        <taxon>Enterobacterales</taxon>
        <taxon>Enterobacteriaceae</taxon>
        <taxon>Candidatus Mikella</taxon>
    </lineage>
</organism>
<evidence type="ECO:0000313" key="2">
    <source>
        <dbReference type="Proteomes" id="UP000095697"/>
    </source>
</evidence>
<dbReference type="Gene3D" id="3.40.1260.10">
    <property type="entry name" value="DsrEFH-like"/>
    <property type="match status" value="1"/>
</dbReference>
<dbReference type="SUPFAM" id="SSF75169">
    <property type="entry name" value="DsrEFH-like"/>
    <property type="match status" value="1"/>
</dbReference>
<dbReference type="EMBL" id="LN999831">
    <property type="protein sequence ID" value="CUX95769.1"/>
    <property type="molecule type" value="Genomic_DNA"/>
</dbReference>
<dbReference type="OrthoDB" id="9795117at2"/>
<dbReference type="Pfam" id="PF04077">
    <property type="entry name" value="DsrH"/>
    <property type="match status" value="1"/>
</dbReference>
<dbReference type="NCBIfam" id="TIGR03011">
    <property type="entry name" value="sulf_tusB_dsrH"/>
    <property type="match status" value="1"/>
</dbReference>
<dbReference type="InterPro" id="IPR027396">
    <property type="entry name" value="DsrEFH-like"/>
</dbReference>
<proteinExistence type="predicted"/>
<dbReference type="AlphaFoldDB" id="A0A143WSA3"/>
<dbReference type="GO" id="GO:1990228">
    <property type="term" value="C:sulfurtransferase complex"/>
    <property type="evidence" value="ECO:0007669"/>
    <property type="project" value="TreeGrafter"/>
</dbReference>
<dbReference type="GO" id="GO:0002143">
    <property type="term" value="P:tRNA wobble position uridine thiolation"/>
    <property type="evidence" value="ECO:0007669"/>
    <property type="project" value="InterPro"/>
</dbReference>
<dbReference type="KEGG" id="cmik:PMARG_ME00125"/>
<dbReference type="Proteomes" id="UP000095697">
    <property type="component" value="Chromosome I"/>
</dbReference>
<gene>
    <name evidence="1" type="primary">tusB</name>
    <name evidence="1" type="ORF">PMARG_ME00125</name>
</gene>
<reference evidence="2" key="1">
    <citation type="submission" date="2016-01" db="EMBL/GenBank/DDBJ databases">
        <authorList>
            <person name="Husnik F."/>
        </authorList>
    </citation>
    <scope>NUCLEOTIDE SEQUENCE [LARGE SCALE GENOMIC DNA]</scope>
</reference>
<dbReference type="STRING" id="1778264.PMARG_ME00125"/>
<dbReference type="PANTHER" id="PTHR37526:SF1">
    <property type="entry name" value="PROTEIN TUSB"/>
    <property type="match status" value="1"/>
</dbReference>
<sequence>MLYILNYSPYLCDFAAILRTTSINDTLLLISDGVIAGLNNSLALNAINAYSLKIYALKNDIEARGIFPFYFPKIKIISYIEFVKLTENNFQQITW</sequence>